<dbReference type="CDD" id="cd00130">
    <property type="entry name" value="PAS"/>
    <property type="match status" value="2"/>
</dbReference>
<keyword evidence="5" id="KW-0812">Transmembrane</keyword>
<dbReference type="SMART" id="SM00086">
    <property type="entry name" value="PAC"/>
    <property type="match status" value="2"/>
</dbReference>
<dbReference type="PRINTS" id="PR00344">
    <property type="entry name" value="BCTRLSENSOR"/>
</dbReference>
<dbReference type="InterPro" id="IPR029016">
    <property type="entry name" value="GAF-like_dom_sf"/>
</dbReference>
<dbReference type="Gene3D" id="3.40.50.2300">
    <property type="match status" value="1"/>
</dbReference>
<evidence type="ECO:0000256" key="1">
    <source>
        <dbReference type="ARBA" id="ARBA00000085"/>
    </source>
</evidence>
<comment type="catalytic activity">
    <reaction evidence="1">
        <text>ATP + protein L-histidine = ADP + protein N-phospho-L-histidine.</text>
        <dbReference type="EC" id="2.7.13.3"/>
    </reaction>
</comment>
<dbReference type="SUPFAM" id="SSF55785">
    <property type="entry name" value="PYP-like sensor domain (PAS domain)"/>
    <property type="match status" value="2"/>
</dbReference>
<evidence type="ECO:0000313" key="10">
    <source>
        <dbReference type="EMBL" id="OGL51896.1"/>
    </source>
</evidence>
<dbReference type="Gene3D" id="1.10.287.130">
    <property type="match status" value="1"/>
</dbReference>
<evidence type="ECO:0000259" key="8">
    <source>
        <dbReference type="PROSITE" id="PS50112"/>
    </source>
</evidence>
<dbReference type="InterPro" id="IPR035965">
    <property type="entry name" value="PAS-like_dom_sf"/>
</dbReference>
<keyword evidence="3 4" id="KW-0597">Phosphoprotein</keyword>
<evidence type="ECO:0000256" key="4">
    <source>
        <dbReference type="PROSITE-ProRule" id="PRU00169"/>
    </source>
</evidence>
<dbReference type="AlphaFoldDB" id="A0A1F7SDP3"/>
<dbReference type="SUPFAM" id="SSF55874">
    <property type="entry name" value="ATPase domain of HSP90 chaperone/DNA topoisomerase II/histidine kinase"/>
    <property type="match status" value="1"/>
</dbReference>
<dbReference type="PANTHER" id="PTHR43065:SF42">
    <property type="entry name" value="TWO-COMPONENT SENSOR PPRA"/>
    <property type="match status" value="1"/>
</dbReference>
<dbReference type="Proteomes" id="UP000178082">
    <property type="component" value="Unassembled WGS sequence"/>
</dbReference>
<dbReference type="InterPro" id="IPR003594">
    <property type="entry name" value="HATPase_dom"/>
</dbReference>
<dbReference type="PROSITE" id="PS50113">
    <property type="entry name" value="PAC"/>
    <property type="match status" value="2"/>
</dbReference>
<feature type="domain" description="PAS" evidence="8">
    <location>
        <begin position="673"/>
        <end position="745"/>
    </location>
</feature>
<dbReference type="InterPro" id="IPR001610">
    <property type="entry name" value="PAC"/>
</dbReference>
<dbReference type="SUPFAM" id="SSF55781">
    <property type="entry name" value="GAF domain-like"/>
    <property type="match status" value="1"/>
</dbReference>
<dbReference type="InterPro" id="IPR004358">
    <property type="entry name" value="Sig_transdc_His_kin-like_C"/>
</dbReference>
<evidence type="ECO:0000259" key="9">
    <source>
        <dbReference type="PROSITE" id="PS50113"/>
    </source>
</evidence>
<dbReference type="NCBIfam" id="TIGR00229">
    <property type="entry name" value="sensory_box"/>
    <property type="match status" value="2"/>
</dbReference>
<dbReference type="STRING" id="1817883.A3G31_05805"/>
<comment type="caution">
    <text evidence="10">The sequence shown here is derived from an EMBL/GenBank/DDBJ whole genome shotgun (WGS) entry which is preliminary data.</text>
</comment>
<dbReference type="Gene3D" id="3.30.450.20">
    <property type="entry name" value="PAS domain"/>
    <property type="match status" value="2"/>
</dbReference>
<keyword evidence="5" id="KW-0472">Membrane</keyword>
<feature type="transmembrane region" description="Helical" evidence="5">
    <location>
        <begin position="307"/>
        <end position="329"/>
    </location>
</feature>
<dbReference type="InterPro" id="IPR001789">
    <property type="entry name" value="Sig_transdc_resp-reg_receiver"/>
</dbReference>
<dbReference type="Pfam" id="PF08447">
    <property type="entry name" value="PAS_3"/>
    <property type="match status" value="2"/>
</dbReference>
<dbReference type="InterPro" id="IPR000014">
    <property type="entry name" value="PAS"/>
</dbReference>
<dbReference type="PROSITE" id="PS50112">
    <property type="entry name" value="PAS"/>
    <property type="match status" value="2"/>
</dbReference>
<accession>A0A1F7SDP3</accession>
<dbReference type="InterPro" id="IPR036097">
    <property type="entry name" value="HisK_dim/P_sf"/>
</dbReference>
<feature type="modified residue" description="4-aspartylphosphate" evidence="4">
    <location>
        <position position="1109"/>
    </location>
</feature>
<dbReference type="SMART" id="SM00091">
    <property type="entry name" value="PAS"/>
    <property type="match status" value="2"/>
</dbReference>
<evidence type="ECO:0000259" key="6">
    <source>
        <dbReference type="PROSITE" id="PS50109"/>
    </source>
</evidence>
<dbReference type="Pfam" id="PF00072">
    <property type="entry name" value="Response_reg"/>
    <property type="match status" value="1"/>
</dbReference>
<dbReference type="PROSITE" id="PS50109">
    <property type="entry name" value="HIS_KIN"/>
    <property type="match status" value="1"/>
</dbReference>
<dbReference type="CDD" id="cd00082">
    <property type="entry name" value="HisKA"/>
    <property type="match status" value="1"/>
</dbReference>
<evidence type="ECO:0000256" key="3">
    <source>
        <dbReference type="ARBA" id="ARBA00022553"/>
    </source>
</evidence>
<dbReference type="InterPro" id="IPR003661">
    <property type="entry name" value="HisK_dim/P_dom"/>
</dbReference>
<proteinExistence type="predicted"/>
<dbReference type="Pfam" id="PF02518">
    <property type="entry name" value="HATPase_c"/>
    <property type="match status" value="1"/>
</dbReference>
<evidence type="ECO:0000256" key="5">
    <source>
        <dbReference type="SAM" id="Phobius"/>
    </source>
</evidence>
<feature type="domain" description="PAS" evidence="8">
    <location>
        <begin position="350"/>
        <end position="421"/>
    </location>
</feature>
<name>A0A1F7SDP3_9BACT</name>
<feature type="domain" description="PAC" evidence="9">
    <location>
        <begin position="425"/>
        <end position="477"/>
    </location>
</feature>
<dbReference type="EC" id="2.7.13.3" evidence="2"/>
<sequence>MTLSMETQDIKEKRTPYFLILVFIILSAGIITTGYLYCRNYEKHRRIEMENQLSAIAELKISEIKLWRKERFDNGEIFYKNASFAAIVQRYFKNPGNMNLQKELHIWISQIRANYNYDRVRLLDANGDVRLSVPATTEPLSSAVKQHVAETLRSGQMRFMDFYRHNISRDIRLGLLVPIIDTRPGGVPIGVLFLRINPYSYLYPFIQRWPTPSKTAETLIIRREGNEAVFLNELRFQKNTALTLRASLNRKKQPAVMAVSGQKGVVEGIDYRGSPVLAAVGAIPDSPWFLVSRMDSEEVYAPLQEQLWVTVILVVTLLISVGMATWFIWRQQSMSFYRKMYEAAKVLRKSEERYRVLFEQASVGVAEIETATGRFVRINRKYCEIVGYTSDEMKQLDFPTITHPDDLQADMENMEMFKTGRIREFTMEKRYICKDGSLAWVSLAVSPMWESGNTPDYHIAVVQDITERKEAEKRERLSHNVLDILNRHETTSDAINDILFLVKNTTGIEAVAIRLREGSDFPYYKANGFTGSFLQAENSLYSRDELGNIVCDKDGKPFLECMCGNILYGRTDAKLPFFTKGGSFWTNSTTDLLKTTTDINCLARMQNRCNNEGYESVALIPLRSDKEIIGLLQLNDRRRNRFTLETIHFFEWLGASVGITLLRSQIEKTLRKSEERFRQITESKEECIWEVNAVGLYTYISPVVEKILGYKPEEIIGKKYFYNFFAPDVKEKIKTAAFEYFARKQTFKGFSNQSVHKQGNIVIIETAGVPVLDSKGTLLGYRGVDIDVTKRRQIENQFRQSQKMEAVGTLAGGIAHDFNNMLTAIIGYASIAMNNMEQDSPNRLNIKHVLEAAEQASQLTQSLLTFSRKQITDIKPVDLNEIIRKVQKFLVRVIGEDIKIRIVLNESDVNILADSSQIEQVIMNLATNARDAMPKGGMLTIETALTEIDSEFIIAHSYGKPGKYAIMSATDTGIGMDEETKKKIFEPFFTTKKVGKGTGLGLSMAYGIIKQHDGYINVYSEPGEGTTFRIYLPLALVKKETADEKSMENKLIPNGTETVLVAEDDKMLQKLTSEVLSESGYTVILAQDGQEAVDKFIEHRDSIQLLLFDIIMPKKNGKEAYDEIIKICPSMKVLFISGYAADIIREKGILKDGLSFVTKPISPTALLRKVREVLD</sequence>
<dbReference type="GO" id="GO:0000155">
    <property type="term" value="F:phosphorelay sensor kinase activity"/>
    <property type="evidence" value="ECO:0007669"/>
    <property type="project" value="InterPro"/>
</dbReference>
<evidence type="ECO:0000313" key="11">
    <source>
        <dbReference type="Proteomes" id="UP000178082"/>
    </source>
</evidence>
<dbReference type="InterPro" id="IPR036890">
    <property type="entry name" value="HATPase_C_sf"/>
</dbReference>
<dbReference type="Gene3D" id="3.30.565.10">
    <property type="entry name" value="Histidine kinase-like ATPase, C-terminal domain"/>
    <property type="match status" value="1"/>
</dbReference>
<protein>
    <recommendedName>
        <fullName evidence="2">histidine kinase</fullName>
        <ecNumber evidence="2">2.7.13.3</ecNumber>
    </recommendedName>
</protein>
<dbReference type="InterPro" id="IPR000700">
    <property type="entry name" value="PAS-assoc_C"/>
</dbReference>
<feature type="domain" description="Response regulatory" evidence="7">
    <location>
        <begin position="1058"/>
        <end position="1174"/>
    </location>
</feature>
<dbReference type="EMBL" id="MGDI01000036">
    <property type="protein sequence ID" value="OGL51896.1"/>
    <property type="molecule type" value="Genomic_DNA"/>
</dbReference>
<organism evidence="10 11">
    <name type="scientific">Candidatus Schekmanbacteria bacterium RIFCSPLOWO2_12_FULL_38_15</name>
    <dbReference type="NCBI Taxonomy" id="1817883"/>
    <lineage>
        <taxon>Bacteria</taxon>
        <taxon>Candidatus Schekmaniibacteriota</taxon>
    </lineage>
</organism>
<evidence type="ECO:0000256" key="2">
    <source>
        <dbReference type="ARBA" id="ARBA00012438"/>
    </source>
</evidence>
<dbReference type="PROSITE" id="PS50110">
    <property type="entry name" value="RESPONSE_REGULATORY"/>
    <property type="match status" value="1"/>
</dbReference>
<dbReference type="Gene3D" id="3.30.450.40">
    <property type="match status" value="1"/>
</dbReference>
<gene>
    <name evidence="10" type="ORF">A3G31_05805</name>
</gene>
<dbReference type="InterPro" id="IPR013655">
    <property type="entry name" value="PAS_fold_3"/>
</dbReference>
<dbReference type="InterPro" id="IPR011006">
    <property type="entry name" value="CheY-like_superfamily"/>
</dbReference>
<feature type="domain" description="PAC" evidence="9">
    <location>
        <begin position="748"/>
        <end position="800"/>
    </location>
</feature>
<dbReference type="InterPro" id="IPR005467">
    <property type="entry name" value="His_kinase_dom"/>
</dbReference>
<dbReference type="Pfam" id="PF00512">
    <property type="entry name" value="HisKA"/>
    <property type="match status" value="1"/>
</dbReference>
<dbReference type="SUPFAM" id="SSF47384">
    <property type="entry name" value="Homodimeric domain of signal transducing histidine kinase"/>
    <property type="match status" value="1"/>
</dbReference>
<evidence type="ECO:0000259" key="7">
    <source>
        <dbReference type="PROSITE" id="PS50110"/>
    </source>
</evidence>
<dbReference type="PANTHER" id="PTHR43065">
    <property type="entry name" value="SENSOR HISTIDINE KINASE"/>
    <property type="match status" value="1"/>
</dbReference>
<dbReference type="SUPFAM" id="SSF52172">
    <property type="entry name" value="CheY-like"/>
    <property type="match status" value="1"/>
</dbReference>
<dbReference type="SMART" id="SM00388">
    <property type="entry name" value="HisKA"/>
    <property type="match status" value="1"/>
</dbReference>
<keyword evidence="5" id="KW-1133">Transmembrane helix</keyword>
<dbReference type="SMART" id="SM00387">
    <property type="entry name" value="HATPase_c"/>
    <property type="match status" value="1"/>
</dbReference>
<reference evidence="10 11" key="1">
    <citation type="journal article" date="2016" name="Nat. Commun.">
        <title>Thousands of microbial genomes shed light on interconnected biogeochemical processes in an aquifer system.</title>
        <authorList>
            <person name="Anantharaman K."/>
            <person name="Brown C.T."/>
            <person name="Hug L.A."/>
            <person name="Sharon I."/>
            <person name="Castelle C.J."/>
            <person name="Probst A.J."/>
            <person name="Thomas B.C."/>
            <person name="Singh A."/>
            <person name="Wilkins M.J."/>
            <person name="Karaoz U."/>
            <person name="Brodie E.L."/>
            <person name="Williams K.H."/>
            <person name="Hubbard S.S."/>
            <person name="Banfield J.F."/>
        </authorList>
    </citation>
    <scope>NUCLEOTIDE SEQUENCE [LARGE SCALE GENOMIC DNA]</scope>
</reference>
<feature type="domain" description="Histidine kinase" evidence="6">
    <location>
        <begin position="813"/>
        <end position="1036"/>
    </location>
</feature>
<feature type="transmembrane region" description="Helical" evidence="5">
    <location>
        <begin position="17"/>
        <end position="38"/>
    </location>
</feature>
<dbReference type="SMART" id="SM00448">
    <property type="entry name" value="REC"/>
    <property type="match status" value="1"/>
</dbReference>